<dbReference type="Gene3D" id="3.30.750.44">
    <property type="match status" value="1"/>
</dbReference>
<dbReference type="AlphaFoldDB" id="A0A381XRV3"/>
<dbReference type="SUPFAM" id="SSF52096">
    <property type="entry name" value="ClpP/crotonase"/>
    <property type="match status" value="1"/>
</dbReference>
<accession>A0A381XRV3</accession>
<sequence>MKSIRAILVLGLLGGVSSGVVGAELSGPEKNFEALWKTFHERYAFFKLRGVDWQKQYKTYRPKVTKDTTDEQLFTILCDMLKPLKDGHVNLKAKGLGAKKKSFNSEDTPRFFKEFNTGKLEKQFGAMVLKTLKDKGFGEQKEATKLLVYSRSKDYGYLLITEFEGVSKRNLEKGLDKALGEMKGIKGLIVDIRLNPGGTDQCVYQITSRFADKKRVGHHRKTKNGPGEDEFSGLKTRHLIPAQNTFNGPTVLLAHDASFSAADVFAMLMADLPHVTIIGEPTNGIFSNMLEKKLPNGWKYTLSHQVYYSADKTCYEGKGIPVDIRLLNKRADLEKGEDPLILKALEVLSGK</sequence>
<dbReference type="InterPro" id="IPR005151">
    <property type="entry name" value="Tail-specific_protease"/>
</dbReference>
<dbReference type="Gene3D" id="3.90.226.10">
    <property type="entry name" value="2-enoyl-CoA Hydratase, Chain A, domain 1"/>
    <property type="match status" value="1"/>
</dbReference>
<proteinExistence type="predicted"/>
<protein>
    <recommendedName>
        <fullName evidence="1">Tail specific protease domain-containing protein</fullName>
    </recommendedName>
</protein>
<dbReference type="InterPro" id="IPR029045">
    <property type="entry name" value="ClpP/crotonase-like_dom_sf"/>
</dbReference>
<dbReference type="PANTHER" id="PTHR11261">
    <property type="entry name" value="INTERPHOTORECEPTOR RETINOID-BINDING PROTEIN"/>
    <property type="match status" value="1"/>
</dbReference>
<dbReference type="GO" id="GO:0006508">
    <property type="term" value="P:proteolysis"/>
    <property type="evidence" value="ECO:0007669"/>
    <property type="project" value="InterPro"/>
</dbReference>
<dbReference type="Pfam" id="PF03572">
    <property type="entry name" value="Peptidase_S41"/>
    <property type="match status" value="1"/>
</dbReference>
<feature type="domain" description="Tail specific protease" evidence="1">
    <location>
        <begin position="125"/>
        <end position="327"/>
    </location>
</feature>
<dbReference type="PANTHER" id="PTHR11261:SF3">
    <property type="entry name" value="RETINOL-BINDING PROTEIN 3"/>
    <property type="match status" value="1"/>
</dbReference>
<reference evidence="2" key="1">
    <citation type="submission" date="2018-05" db="EMBL/GenBank/DDBJ databases">
        <authorList>
            <person name="Lanie J.A."/>
            <person name="Ng W.-L."/>
            <person name="Kazmierczak K.M."/>
            <person name="Andrzejewski T.M."/>
            <person name="Davidsen T.M."/>
            <person name="Wayne K.J."/>
            <person name="Tettelin H."/>
            <person name="Glass J.I."/>
            <person name="Rusch D."/>
            <person name="Podicherti R."/>
            <person name="Tsui H.-C.T."/>
            <person name="Winkler M.E."/>
        </authorList>
    </citation>
    <scope>NUCLEOTIDE SEQUENCE</scope>
</reference>
<organism evidence="2">
    <name type="scientific">marine metagenome</name>
    <dbReference type="NCBI Taxonomy" id="408172"/>
    <lineage>
        <taxon>unclassified sequences</taxon>
        <taxon>metagenomes</taxon>
        <taxon>ecological metagenomes</taxon>
    </lineage>
</organism>
<dbReference type="GO" id="GO:0008236">
    <property type="term" value="F:serine-type peptidase activity"/>
    <property type="evidence" value="ECO:0007669"/>
    <property type="project" value="InterPro"/>
</dbReference>
<dbReference type="SMART" id="SM00245">
    <property type="entry name" value="TSPc"/>
    <property type="match status" value="1"/>
</dbReference>
<dbReference type="CDD" id="cd07563">
    <property type="entry name" value="Peptidase_S41_IRBP"/>
    <property type="match status" value="1"/>
</dbReference>
<evidence type="ECO:0000313" key="2">
    <source>
        <dbReference type="EMBL" id="SVA66927.1"/>
    </source>
</evidence>
<dbReference type="EMBL" id="UINC01015991">
    <property type="protein sequence ID" value="SVA66927.1"/>
    <property type="molecule type" value="Genomic_DNA"/>
</dbReference>
<gene>
    <name evidence="2" type="ORF">METZ01_LOCUS119781</name>
</gene>
<name>A0A381XRV3_9ZZZZ</name>
<dbReference type="Pfam" id="PF14684">
    <property type="entry name" value="Tricorn_C1"/>
    <property type="match status" value="1"/>
</dbReference>
<evidence type="ECO:0000259" key="1">
    <source>
        <dbReference type="SMART" id="SM00245"/>
    </source>
</evidence>
<dbReference type="InterPro" id="IPR028204">
    <property type="entry name" value="Tricorn_C1"/>
</dbReference>